<dbReference type="GO" id="GO:0000271">
    <property type="term" value="P:polysaccharide biosynthetic process"/>
    <property type="evidence" value="ECO:0007669"/>
    <property type="project" value="TreeGrafter"/>
</dbReference>
<evidence type="ECO:0000256" key="5">
    <source>
        <dbReference type="RuleBase" id="RU004508"/>
    </source>
</evidence>
<dbReference type="PIRSF" id="PIRSF000390">
    <property type="entry name" value="PLP_StrS"/>
    <property type="match status" value="1"/>
</dbReference>
<feature type="modified residue" description="N6-(pyridoxal phosphate)lysine" evidence="4">
    <location>
        <position position="190"/>
    </location>
</feature>
<keyword evidence="1 4" id="KW-0663">Pyridoxal phosphate</keyword>
<feature type="active site" description="Proton acceptor" evidence="3">
    <location>
        <position position="190"/>
    </location>
</feature>
<comment type="similarity">
    <text evidence="2 5">Belongs to the DegT/DnrJ/EryC1 family.</text>
</comment>
<evidence type="ECO:0000256" key="4">
    <source>
        <dbReference type="PIRSR" id="PIRSR000390-2"/>
    </source>
</evidence>
<dbReference type="SUPFAM" id="SSF53383">
    <property type="entry name" value="PLP-dependent transferases"/>
    <property type="match status" value="1"/>
</dbReference>
<dbReference type="AlphaFoldDB" id="A0A0E2HAZ9"/>
<dbReference type="RefSeq" id="WP_002595913.1">
    <property type="nucleotide sequence ID" value="NZ_KB851021.1"/>
</dbReference>
<gene>
    <name evidence="6" type="ORF">HMPREF1090_02631</name>
</gene>
<dbReference type="PANTHER" id="PTHR30244:SF9">
    <property type="entry name" value="PROTEIN RV3402C"/>
    <property type="match status" value="1"/>
</dbReference>
<evidence type="ECO:0000256" key="1">
    <source>
        <dbReference type="ARBA" id="ARBA00022898"/>
    </source>
</evidence>
<evidence type="ECO:0000313" key="7">
    <source>
        <dbReference type="Proteomes" id="UP000013085"/>
    </source>
</evidence>
<keyword evidence="6" id="KW-0808">Transferase</keyword>
<dbReference type="GO" id="GO:0030170">
    <property type="term" value="F:pyridoxal phosphate binding"/>
    <property type="evidence" value="ECO:0007669"/>
    <property type="project" value="TreeGrafter"/>
</dbReference>
<proteinExistence type="inferred from homology"/>
<dbReference type="InterPro" id="IPR000653">
    <property type="entry name" value="DegT/StrS_aminotransferase"/>
</dbReference>
<organism evidence="6 7">
    <name type="scientific">[Clostridium] clostridioforme 90A8</name>
    <dbReference type="NCBI Taxonomy" id="999408"/>
    <lineage>
        <taxon>Bacteria</taxon>
        <taxon>Bacillati</taxon>
        <taxon>Bacillota</taxon>
        <taxon>Clostridia</taxon>
        <taxon>Lachnospirales</taxon>
        <taxon>Lachnospiraceae</taxon>
        <taxon>Enterocloster</taxon>
    </lineage>
</organism>
<name>A0A0E2HAZ9_9FIRM</name>
<dbReference type="EMBL" id="AGYR01000029">
    <property type="protein sequence ID" value="ENZ13736.1"/>
    <property type="molecule type" value="Genomic_DNA"/>
</dbReference>
<dbReference type="CDD" id="cd00616">
    <property type="entry name" value="AHBA_syn"/>
    <property type="match status" value="1"/>
</dbReference>
<evidence type="ECO:0000256" key="2">
    <source>
        <dbReference type="ARBA" id="ARBA00037999"/>
    </source>
</evidence>
<keyword evidence="6" id="KW-0032">Aminotransferase</keyword>
<dbReference type="InterPro" id="IPR015424">
    <property type="entry name" value="PyrdxlP-dep_Trfase"/>
</dbReference>
<dbReference type="Gene3D" id="3.40.640.10">
    <property type="entry name" value="Type I PLP-dependent aspartate aminotransferase-like (Major domain)"/>
    <property type="match status" value="1"/>
</dbReference>
<comment type="caution">
    <text evidence="6">The sequence shown here is derived from an EMBL/GenBank/DDBJ whole genome shotgun (WGS) entry which is preliminary data.</text>
</comment>
<reference evidence="6 7" key="1">
    <citation type="submission" date="2013-01" db="EMBL/GenBank/DDBJ databases">
        <title>The Genome Sequence of Clostridium clostridioforme 90A8.</title>
        <authorList>
            <consortium name="The Broad Institute Genome Sequencing Platform"/>
            <person name="Earl A."/>
            <person name="Ward D."/>
            <person name="Feldgarden M."/>
            <person name="Gevers D."/>
            <person name="Courvalin P."/>
            <person name="Lambert T."/>
            <person name="Walker B."/>
            <person name="Young S.K."/>
            <person name="Zeng Q."/>
            <person name="Gargeya S."/>
            <person name="Fitzgerald M."/>
            <person name="Haas B."/>
            <person name="Abouelleil A."/>
            <person name="Alvarado L."/>
            <person name="Arachchi H.M."/>
            <person name="Berlin A.M."/>
            <person name="Chapman S.B."/>
            <person name="Dewar J."/>
            <person name="Goldberg J."/>
            <person name="Griggs A."/>
            <person name="Gujja S."/>
            <person name="Hansen M."/>
            <person name="Howarth C."/>
            <person name="Imamovic A."/>
            <person name="Larimer J."/>
            <person name="McCowan C."/>
            <person name="Murphy C."/>
            <person name="Neiman D."/>
            <person name="Pearson M."/>
            <person name="Priest M."/>
            <person name="Roberts A."/>
            <person name="Saif S."/>
            <person name="Shea T."/>
            <person name="Sisk P."/>
            <person name="Sykes S."/>
            <person name="Wortman J."/>
            <person name="Nusbaum C."/>
            <person name="Birren B."/>
        </authorList>
    </citation>
    <scope>NUCLEOTIDE SEQUENCE [LARGE SCALE GENOMIC DNA]</scope>
    <source>
        <strain evidence="6 7">90A8</strain>
    </source>
</reference>
<dbReference type="Proteomes" id="UP000013085">
    <property type="component" value="Unassembled WGS sequence"/>
</dbReference>
<dbReference type="GO" id="GO:0008483">
    <property type="term" value="F:transaminase activity"/>
    <property type="evidence" value="ECO:0007669"/>
    <property type="project" value="UniProtKB-KW"/>
</dbReference>
<dbReference type="PATRIC" id="fig|999408.3.peg.2846"/>
<dbReference type="HOGENOM" id="CLU_033332_1_0_9"/>
<dbReference type="InterPro" id="IPR015422">
    <property type="entry name" value="PyrdxlP-dep_Trfase_small"/>
</dbReference>
<evidence type="ECO:0000256" key="3">
    <source>
        <dbReference type="PIRSR" id="PIRSR000390-1"/>
    </source>
</evidence>
<dbReference type="Gene3D" id="3.90.1150.10">
    <property type="entry name" value="Aspartate Aminotransferase, domain 1"/>
    <property type="match status" value="1"/>
</dbReference>
<dbReference type="InterPro" id="IPR015421">
    <property type="entry name" value="PyrdxlP-dep_Trfase_major"/>
</dbReference>
<dbReference type="Pfam" id="PF01041">
    <property type="entry name" value="DegT_DnrJ_EryC1"/>
    <property type="match status" value="1"/>
</dbReference>
<accession>A0A0E2HAZ9</accession>
<sequence length="371" mass="42203">MNGQEDKEKEILVTRSSLPSYEEYIEMIKPIWDSAWLTNMGDFHKQLEKELKEYMGIRNMVLFVNGHMALEMAIQALELTGEVITTPFSFASTTHAIVRNNLTPVFCDINPEDYTMDPEKIEALITDKTSAIMPVHVYGNLCDVERIEAIARKHGLKVIYDAAHTFGERYKGKSVAEFGDASIFSFHATKVFNSIEGGAVTFKEDWMEHRLNCLKNFGIVDQDHVVWVGGNAKMNEFQAAMGLCNLHHLDREIGKRKKVVERYLSGLAGVPGIKLPSFKEGLTPNYAYFPVLFEGFKADRDQVYDCLAGHRIYPRKYFYPLINDFQCYEGRFSSKDTPVAAYVADRVLTLPCYADLELEDVDRICGIIRGM</sequence>
<evidence type="ECO:0000313" key="6">
    <source>
        <dbReference type="EMBL" id="ENZ13736.1"/>
    </source>
</evidence>
<dbReference type="PANTHER" id="PTHR30244">
    <property type="entry name" value="TRANSAMINASE"/>
    <property type="match status" value="1"/>
</dbReference>
<protein>
    <submittedName>
        <fullName evidence="6">DegT/DnrJ/EryC1/StrS aminotransferase</fullName>
    </submittedName>
</protein>